<accession>A0A8H7W8I7</accession>
<reference evidence="4" key="1">
    <citation type="submission" date="2021-02" db="EMBL/GenBank/DDBJ databases">
        <title>Genome sequence Cadophora malorum strain M34.</title>
        <authorList>
            <person name="Stefanovic E."/>
            <person name="Vu D."/>
            <person name="Scully C."/>
            <person name="Dijksterhuis J."/>
            <person name="Roader J."/>
            <person name="Houbraken J."/>
        </authorList>
    </citation>
    <scope>NUCLEOTIDE SEQUENCE</scope>
    <source>
        <strain evidence="4">M34</strain>
    </source>
</reference>
<proteinExistence type="predicted"/>
<dbReference type="EMBL" id="JAFJYH010000071">
    <property type="protein sequence ID" value="KAG4421135.1"/>
    <property type="molecule type" value="Genomic_DNA"/>
</dbReference>
<protein>
    <recommendedName>
        <fullName evidence="3">Apple domain-containing protein</fullName>
    </recommendedName>
</protein>
<dbReference type="InterPro" id="IPR003609">
    <property type="entry name" value="Pan_app"/>
</dbReference>
<name>A0A8H7W8I7_9HELO</name>
<dbReference type="Proteomes" id="UP000664132">
    <property type="component" value="Unassembled WGS sequence"/>
</dbReference>
<organism evidence="4 5">
    <name type="scientific">Cadophora malorum</name>
    <dbReference type="NCBI Taxonomy" id="108018"/>
    <lineage>
        <taxon>Eukaryota</taxon>
        <taxon>Fungi</taxon>
        <taxon>Dikarya</taxon>
        <taxon>Ascomycota</taxon>
        <taxon>Pezizomycotina</taxon>
        <taxon>Leotiomycetes</taxon>
        <taxon>Helotiales</taxon>
        <taxon>Ploettnerulaceae</taxon>
        <taxon>Cadophora</taxon>
    </lineage>
</organism>
<dbReference type="PROSITE" id="PS50948">
    <property type="entry name" value="PAN"/>
    <property type="match status" value="1"/>
</dbReference>
<feature type="chain" id="PRO_5034416863" description="Apple domain-containing protein" evidence="2">
    <location>
        <begin position="20"/>
        <end position="368"/>
    </location>
</feature>
<evidence type="ECO:0000313" key="4">
    <source>
        <dbReference type="EMBL" id="KAG4421135.1"/>
    </source>
</evidence>
<gene>
    <name evidence="4" type="ORF">IFR04_005778</name>
</gene>
<feature type="domain" description="Apple" evidence="3">
    <location>
        <begin position="135"/>
        <end position="219"/>
    </location>
</feature>
<keyword evidence="5" id="KW-1185">Reference proteome</keyword>
<keyword evidence="2" id="KW-0732">Signal</keyword>
<evidence type="ECO:0000256" key="1">
    <source>
        <dbReference type="SAM" id="MobiDB-lite"/>
    </source>
</evidence>
<sequence length="368" mass="40624">MMFMYKILGLVLFLQGSLAGRQQPARRQIFNPYQPCLSCLRSTWTQGPECTSDRYINSVLTLVANPPPSATPTYTASSFCSEYLRQTDWSSTYVTSTGTSTYSAWTLAEHLITVTDLSHPTSTKYCAIPSKGMTCGISNPNIVAPEDQQEDWTIEHLYNPEECQQVCLQHEGCKAYRVTQVPPENPEAWNCEIFNLGLGVNGSNVISASKGDQWWDRNCGQHLPTECKAMALAATYTSLTAVETHQSLIVTPTKPTLAISQPTRSSNTEPLSTPAPAFTPGPKPLPRALIKRSHPFPDFLSDVDNFYSYPYVLAACSCLITSGLPPVLSTTMFTVMEWNATTTVSTTFNDYFTVTVTPRSTTVFQSIN</sequence>
<dbReference type="AlphaFoldDB" id="A0A8H7W8I7"/>
<evidence type="ECO:0000259" key="3">
    <source>
        <dbReference type="PROSITE" id="PS50948"/>
    </source>
</evidence>
<evidence type="ECO:0000313" key="5">
    <source>
        <dbReference type="Proteomes" id="UP000664132"/>
    </source>
</evidence>
<feature type="region of interest" description="Disordered" evidence="1">
    <location>
        <begin position="258"/>
        <end position="284"/>
    </location>
</feature>
<feature type="compositionally biased region" description="Polar residues" evidence="1">
    <location>
        <begin position="258"/>
        <end position="271"/>
    </location>
</feature>
<feature type="signal peptide" evidence="2">
    <location>
        <begin position="1"/>
        <end position="19"/>
    </location>
</feature>
<dbReference type="OrthoDB" id="3535302at2759"/>
<evidence type="ECO:0000256" key="2">
    <source>
        <dbReference type="SAM" id="SignalP"/>
    </source>
</evidence>
<comment type="caution">
    <text evidence="4">The sequence shown here is derived from an EMBL/GenBank/DDBJ whole genome shotgun (WGS) entry which is preliminary data.</text>
</comment>